<evidence type="ECO:0000256" key="1">
    <source>
        <dbReference type="ARBA" id="ARBA00001933"/>
    </source>
</evidence>
<gene>
    <name evidence="7" type="ORF">METZ01_LOCUS351513</name>
</gene>
<feature type="domain" description="Aminotransferase class V" evidence="6">
    <location>
        <begin position="42"/>
        <end position="311"/>
    </location>
</feature>
<keyword evidence="3" id="KW-0808">Transferase</keyword>
<dbReference type="InterPro" id="IPR015421">
    <property type="entry name" value="PyrdxlP-dep_Trfase_major"/>
</dbReference>
<keyword evidence="4" id="KW-0663">Pyridoxal phosphate</keyword>
<evidence type="ECO:0000256" key="5">
    <source>
        <dbReference type="ARBA" id="ARBA00050776"/>
    </source>
</evidence>
<dbReference type="CDD" id="cd06453">
    <property type="entry name" value="SufS_like"/>
    <property type="match status" value="1"/>
</dbReference>
<evidence type="ECO:0000313" key="7">
    <source>
        <dbReference type="EMBL" id="SVC98659.1"/>
    </source>
</evidence>
<organism evidence="7">
    <name type="scientific">marine metagenome</name>
    <dbReference type="NCBI Taxonomy" id="408172"/>
    <lineage>
        <taxon>unclassified sequences</taxon>
        <taxon>metagenomes</taxon>
        <taxon>ecological metagenomes</taxon>
    </lineage>
</organism>
<sequence length="313" mass="33720">MTTAAQPVRVAAPEVQTPLFDVDAVRRDFPILGRAVRNRALVYLDNAATSQKPRAVIEAIERYYEEDNSNIHRGVHFLSQQATFAYERARGRIATFVNAAEGAEIVFCRGTTEAVNLVAQGYARPRVGAGDEILVTHMEHHSNIVPWQMLCQATGATLAVAPITDEGELDLAAFADKLSPRTRLVAVTHASNVLGTINPIRRICDLAHEFDLPVFVDGAQGAPHLEIDVQALGCDFYSLSGHKMFAPTGIGALWGRRELLDAMSPYEGGGSMIKSVTFEATTFAESPTKFEAGTPNIAGAIGLAAAVDYLNGL</sequence>
<dbReference type="Gene3D" id="3.40.640.10">
    <property type="entry name" value="Type I PLP-dependent aspartate aminotransferase-like (Major domain)"/>
    <property type="match status" value="1"/>
</dbReference>
<feature type="non-terminal residue" evidence="7">
    <location>
        <position position="313"/>
    </location>
</feature>
<dbReference type="InterPro" id="IPR015424">
    <property type="entry name" value="PyrdxlP-dep_Trfase"/>
</dbReference>
<dbReference type="GO" id="GO:0031071">
    <property type="term" value="F:cysteine desulfurase activity"/>
    <property type="evidence" value="ECO:0007669"/>
    <property type="project" value="UniProtKB-EC"/>
</dbReference>
<dbReference type="InterPro" id="IPR000192">
    <property type="entry name" value="Aminotrans_V_dom"/>
</dbReference>
<evidence type="ECO:0000256" key="3">
    <source>
        <dbReference type="ARBA" id="ARBA00022679"/>
    </source>
</evidence>
<comment type="cofactor">
    <cofactor evidence="1">
        <name>pyridoxal 5'-phosphate</name>
        <dbReference type="ChEBI" id="CHEBI:597326"/>
    </cofactor>
</comment>
<reference evidence="7" key="1">
    <citation type="submission" date="2018-05" db="EMBL/GenBank/DDBJ databases">
        <authorList>
            <person name="Lanie J.A."/>
            <person name="Ng W.-L."/>
            <person name="Kazmierczak K.M."/>
            <person name="Andrzejewski T.M."/>
            <person name="Davidsen T.M."/>
            <person name="Wayne K.J."/>
            <person name="Tettelin H."/>
            <person name="Glass J.I."/>
            <person name="Rusch D."/>
            <person name="Podicherti R."/>
            <person name="Tsui H.-C.T."/>
            <person name="Winkler M.E."/>
        </authorList>
    </citation>
    <scope>NUCLEOTIDE SEQUENCE</scope>
</reference>
<dbReference type="GO" id="GO:0006534">
    <property type="term" value="P:cysteine metabolic process"/>
    <property type="evidence" value="ECO:0007669"/>
    <property type="project" value="InterPro"/>
</dbReference>
<accession>A0A382RLU5</accession>
<comment type="catalytic activity">
    <reaction evidence="5">
        <text>(sulfur carrier)-H + L-cysteine = (sulfur carrier)-SH + L-alanine</text>
        <dbReference type="Rhea" id="RHEA:43892"/>
        <dbReference type="Rhea" id="RHEA-COMP:14737"/>
        <dbReference type="Rhea" id="RHEA-COMP:14739"/>
        <dbReference type="ChEBI" id="CHEBI:29917"/>
        <dbReference type="ChEBI" id="CHEBI:35235"/>
        <dbReference type="ChEBI" id="CHEBI:57972"/>
        <dbReference type="ChEBI" id="CHEBI:64428"/>
        <dbReference type="EC" id="2.8.1.7"/>
    </reaction>
</comment>
<dbReference type="InterPro" id="IPR020578">
    <property type="entry name" value="Aminotrans_V_PyrdxlP_BS"/>
</dbReference>
<dbReference type="PANTHER" id="PTHR43586">
    <property type="entry name" value="CYSTEINE DESULFURASE"/>
    <property type="match status" value="1"/>
</dbReference>
<dbReference type="AlphaFoldDB" id="A0A382RLU5"/>
<name>A0A382RLU5_9ZZZZ</name>
<dbReference type="PROSITE" id="PS00595">
    <property type="entry name" value="AA_TRANSFER_CLASS_5"/>
    <property type="match status" value="1"/>
</dbReference>
<protein>
    <recommendedName>
        <fullName evidence="2">cysteine desulfurase</fullName>
        <ecNumber evidence="2">2.8.1.7</ecNumber>
    </recommendedName>
</protein>
<proteinExistence type="predicted"/>
<evidence type="ECO:0000256" key="2">
    <source>
        <dbReference type="ARBA" id="ARBA00012239"/>
    </source>
</evidence>
<dbReference type="Pfam" id="PF00266">
    <property type="entry name" value="Aminotran_5"/>
    <property type="match status" value="1"/>
</dbReference>
<dbReference type="EMBL" id="UINC01122692">
    <property type="protein sequence ID" value="SVC98659.1"/>
    <property type="molecule type" value="Genomic_DNA"/>
</dbReference>
<dbReference type="PANTHER" id="PTHR43586:SF8">
    <property type="entry name" value="CYSTEINE DESULFURASE 1, CHLOROPLASTIC"/>
    <property type="match status" value="1"/>
</dbReference>
<evidence type="ECO:0000256" key="4">
    <source>
        <dbReference type="ARBA" id="ARBA00022898"/>
    </source>
</evidence>
<dbReference type="EC" id="2.8.1.7" evidence="2"/>
<dbReference type="GO" id="GO:0030170">
    <property type="term" value="F:pyridoxal phosphate binding"/>
    <property type="evidence" value="ECO:0007669"/>
    <property type="project" value="InterPro"/>
</dbReference>
<evidence type="ECO:0000259" key="6">
    <source>
        <dbReference type="Pfam" id="PF00266"/>
    </source>
</evidence>
<dbReference type="SUPFAM" id="SSF53383">
    <property type="entry name" value="PLP-dependent transferases"/>
    <property type="match status" value="1"/>
</dbReference>
<dbReference type="InterPro" id="IPR010970">
    <property type="entry name" value="Cys_dSase_SufS"/>
</dbReference>